<feature type="non-terminal residue" evidence="10">
    <location>
        <position position="1"/>
    </location>
</feature>
<evidence type="ECO:0000259" key="9">
    <source>
        <dbReference type="PROSITE" id="PS50876"/>
    </source>
</evidence>
<keyword evidence="11" id="KW-1185">Reference proteome</keyword>
<keyword evidence="4" id="KW-0479">Metal-binding</keyword>
<keyword evidence="5" id="KW-0255">Endonuclease</keyword>
<accession>A0A851CPI5</accession>
<gene>
    <name evidence="10" type="primary">Pol_1</name>
    <name evidence="10" type="ORF">CALVIR_R14996</name>
</gene>
<dbReference type="GO" id="GO:0008270">
    <property type="term" value="F:zinc ion binding"/>
    <property type="evidence" value="ECO:0007669"/>
    <property type="project" value="UniProtKB-KW"/>
</dbReference>
<dbReference type="GO" id="GO:0003964">
    <property type="term" value="F:RNA-directed DNA polymerase activity"/>
    <property type="evidence" value="ECO:0007669"/>
    <property type="project" value="UniProtKB-KW"/>
</dbReference>
<dbReference type="InterPro" id="IPR017856">
    <property type="entry name" value="Integrase-like_N"/>
</dbReference>
<proteinExistence type="predicted"/>
<reference evidence="10" key="1">
    <citation type="submission" date="2019-10" db="EMBL/GenBank/DDBJ databases">
        <title>Bird 10,000 Genomes (B10K) Project - Family phase.</title>
        <authorList>
            <person name="Zhang G."/>
        </authorList>
    </citation>
    <scope>NUCLEOTIDE SEQUENCE</scope>
    <source>
        <strain evidence="10">B10K-DU-002-55</strain>
        <tissue evidence="10">Muscle</tissue>
    </source>
</reference>
<name>A0A851CPI5_CALVR</name>
<feature type="domain" description="Integrase-type" evidence="9">
    <location>
        <begin position="10"/>
        <end position="51"/>
    </location>
</feature>
<dbReference type="AlphaFoldDB" id="A0A851CPI5"/>
<dbReference type="Pfam" id="PF02022">
    <property type="entry name" value="Integrase_Zn"/>
    <property type="match status" value="1"/>
</dbReference>
<feature type="non-terminal residue" evidence="10">
    <location>
        <position position="78"/>
    </location>
</feature>
<dbReference type="GO" id="GO:0035613">
    <property type="term" value="F:RNA stem-loop binding"/>
    <property type="evidence" value="ECO:0007669"/>
    <property type="project" value="TreeGrafter"/>
</dbReference>
<keyword evidence="2" id="KW-0548">Nucleotidyltransferase</keyword>
<sequence length="78" mass="8339">LKTTTTTLPGVFQQAKLSHSQFHQNAPSLVRQFKGIQEQAKAIIATCPNCQSAAIPSLGMGANPRGLASCELWQTDVT</sequence>
<protein>
    <submittedName>
        <fullName evidence="10">POL1 protein</fullName>
    </submittedName>
</protein>
<keyword evidence="7" id="KW-0695">RNA-directed DNA polymerase</keyword>
<dbReference type="GO" id="GO:0016787">
    <property type="term" value="F:hydrolase activity"/>
    <property type="evidence" value="ECO:0007669"/>
    <property type="project" value="UniProtKB-KW"/>
</dbReference>
<evidence type="ECO:0000313" key="10">
    <source>
        <dbReference type="EMBL" id="NWI59451.1"/>
    </source>
</evidence>
<dbReference type="EMBL" id="WEIV01025622">
    <property type="protein sequence ID" value="NWI59451.1"/>
    <property type="molecule type" value="Genomic_DNA"/>
</dbReference>
<dbReference type="PROSITE" id="PS50876">
    <property type="entry name" value="ZF_INTEGRASE"/>
    <property type="match status" value="1"/>
</dbReference>
<dbReference type="Proteomes" id="UP000642973">
    <property type="component" value="Unassembled WGS sequence"/>
</dbReference>
<keyword evidence="6" id="KW-0378">Hydrolase</keyword>
<dbReference type="SUPFAM" id="SSF46919">
    <property type="entry name" value="N-terminal Zn binding domain of HIV integrase"/>
    <property type="match status" value="1"/>
</dbReference>
<dbReference type="InterPro" id="IPR003308">
    <property type="entry name" value="Integrase_Zn-bd_dom_N"/>
</dbReference>
<evidence type="ECO:0000256" key="8">
    <source>
        <dbReference type="PROSITE-ProRule" id="PRU00450"/>
    </source>
</evidence>
<dbReference type="GO" id="GO:0004519">
    <property type="term" value="F:endonuclease activity"/>
    <property type="evidence" value="ECO:0007669"/>
    <property type="project" value="UniProtKB-KW"/>
</dbReference>
<dbReference type="PANTHER" id="PTHR41694">
    <property type="entry name" value="ENDOGENOUS RETROVIRUS GROUP K MEMBER POL PROTEIN"/>
    <property type="match status" value="1"/>
</dbReference>
<keyword evidence="3" id="KW-0540">Nuclease</keyword>
<evidence type="ECO:0000256" key="3">
    <source>
        <dbReference type="ARBA" id="ARBA00022722"/>
    </source>
</evidence>
<keyword evidence="8" id="KW-0862">Zinc</keyword>
<evidence type="ECO:0000256" key="1">
    <source>
        <dbReference type="ARBA" id="ARBA00022679"/>
    </source>
</evidence>
<organism evidence="10 11">
    <name type="scientific">Calyptomena viridis</name>
    <name type="common">Lesser green broadbill</name>
    <dbReference type="NCBI Taxonomy" id="135972"/>
    <lineage>
        <taxon>Eukaryota</taxon>
        <taxon>Metazoa</taxon>
        <taxon>Chordata</taxon>
        <taxon>Craniata</taxon>
        <taxon>Vertebrata</taxon>
        <taxon>Euteleostomi</taxon>
        <taxon>Archelosauria</taxon>
        <taxon>Archosauria</taxon>
        <taxon>Dinosauria</taxon>
        <taxon>Saurischia</taxon>
        <taxon>Theropoda</taxon>
        <taxon>Coelurosauria</taxon>
        <taxon>Aves</taxon>
        <taxon>Neognathae</taxon>
        <taxon>Neoaves</taxon>
        <taxon>Telluraves</taxon>
        <taxon>Australaves</taxon>
        <taxon>Passeriformes</taxon>
        <taxon>Eurylaimidae</taxon>
        <taxon>Calyptomena</taxon>
    </lineage>
</organism>
<evidence type="ECO:0000313" key="11">
    <source>
        <dbReference type="Proteomes" id="UP000642973"/>
    </source>
</evidence>
<dbReference type="PANTHER" id="PTHR41694:SF3">
    <property type="entry name" value="RNA-DIRECTED DNA POLYMERASE-RELATED"/>
    <property type="match status" value="1"/>
</dbReference>
<evidence type="ECO:0000256" key="6">
    <source>
        <dbReference type="ARBA" id="ARBA00022801"/>
    </source>
</evidence>
<dbReference type="Gene3D" id="1.10.10.200">
    <property type="match status" value="1"/>
</dbReference>
<keyword evidence="1" id="KW-0808">Transferase</keyword>
<evidence type="ECO:0000256" key="5">
    <source>
        <dbReference type="ARBA" id="ARBA00022759"/>
    </source>
</evidence>
<comment type="caution">
    <text evidence="10">The sequence shown here is derived from an EMBL/GenBank/DDBJ whole genome shotgun (WGS) entry which is preliminary data.</text>
</comment>
<keyword evidence="8" id="KW-0863">Zinc-finger</keyword>
<evidence type="ECO:0000256" key="2">
    <source>
        <dbReference type="ARBA" id="ARBA00022695"/>
    </source>
</evidence>
<evidence type="ECO:0000256" key="4">
    <source>
        <dbReference type="ARBA" id="ARBA00022723"/>
    </source>
</evidence>
<evidence type="ECO:0000256" key="7">
    <source>
        <dbReference type="ARBA" id="ARBA00022918"/>
    </source>
</evidence>